<proteinExistence type="predicted"/>
<keyword evidence="2" id="KW-1185">Reference proteome</keyword>
<dbReference type="RefSeq" id="WP_255387679.1">
    <property type="nucleotide sequence ID" value="NZ_CP101508.1"/>
</dbReference>
<gene>
    <name evidence="1" type="ORF">NNL38_08750</name>
</gene>
<accession>A0ABY5GBB3</accession>
<dbReference type="EMBL" id="CP101508">
    <property type="protein sequence ID" value="UTV26468.1"/>
    <property type="molecule type" value="Genomic_DNA"/>
</dbReference>
<dbReference type="Proteomes" id="UP001057998">
    <property type="component" value="Chromosome 1"/>
</dbReference>
<sequence length="228" mass="25835">MDYIQFLSKYGYSQELVNIAKGLVDVPSYTVQAPSDLSFGFPPVLIPLWSNASWPGYIGITKNWFGNRQDTFVQFYADEFSFVEIARNFDQLKAWMVFDFLCNVPNPDEVGRFAESIGFCDADEVESIFADCEDVSDLAALNVFEDDLPPIIEKGDEFGVPEWLMKTSGVNEIKRLISTEQYEDAWCQLNSAVISKPDVVDILELLSHHVPEKDAFKDLITCWLASNL</sequence>
<protein>
    <submittedName>
        <fullName evidence="1">Uncharacterized protein</fullName>
    </submittedName>
</protein>
<reference evidence="1" key="1">
    <citation type="submission" date="2022-07" db="EMBL/GenBank/DDBJ databases">
        <title>Genome sequencing of Photobacterium atrarenae GJH2-4.</title>
        <authorList>
            <person name="Park S.-J."/>
        </authorList>
    </citation>
    <scope>NUCLEOTIDE SEQUENCE</scope>
    <source>
        <strain evidence="1">GJH2-4</strain>
    </source>
</reference>
<evidence type="ECO:0000313" key="2">
    <source>
        <dbReference type="Proteomes" id="UP001057998"/>
    </source>
</evidence>
<evidence type="ECO:0000313" key="1">
    <source>
        <dbReference type="EMBL" id="UTV26468.1"/>
    </source>
</evidence>
<name>A0ABY5GBB3_9GAMM</name>
<organism evidence="1 2">
    <name type="scientific">Photobacterium atrarenae</name>
    <dbReference type="NCBI Taxonomy" id="865757"/>
    <lineage>
        <taxon>Bacteria</taxon>
        <taxon>Pseudomonadati</taxon>
        <taxon>Pseudomonadota</taxon>
        <taxon>Gammaproteobacteria</taxon>
        <taxon>Vibrionales</taxon>
        <taxon>Vibrionaceae</taxon>
        <taxon>Photobacterium</taxon>
    </lineage>
</organism>